<feature type="transmembrane region" description="Helical" evidence="1">
    <location>
        <begin position="85"/>
        <end position="113"/>
    </location>
</feature>
<dbReference type="Proteomes" id="UP000231474">
    <property type="component" value="Unassembled WGS sequence"/>
</dbReference>
<sequence length="161" mass="17030">MSYLILVIVFAIFLFAGIASVFLLVFPSLPLMFIIALIFGFIDKFQHLTTLNIIILASLAVASIVIDYLSGLIGAKIGGASREAIILGIVGLIIGLIIFPPFGSAIGLFFGILASEIIHIKNLKKALKSATGGLLGSLAGTALQLILAILFEVLFIIFALK</sequence>
<dbReference type="EMBL" id="PFEK01000024">
    <property type="protein sequence ID" value="PJE67645.1"/>
    <property type="molecule type" value="Genomic_DNA"/>
</dbReference>
<feature type="transmembrane region" description="Helical" evidence="1">
    <location>
        <begin position="51"/>
        <end position="73"/>
    </location>
</feature>
<evidence type="ECO:0008006" key="4">
    <source>
        <dbReference type="Google" id="ProtNLM"/>
    </source>
</evidence>
<dbReference type="AlphaFoldDB" id="A0A2M8L3Z6"/>
<feature type="transmembrane region" description="Helical" evidence="1">
    <location>
        <begin position="134"/>
        <end position="160"/>
    </location>
</feature>
<keyword evidence="1" id="KW-1133">Transmembrane helix</keyword>
<keyword evidence="1" id="KW-0812">Transmembrane</keyword>
<evidence type="ECO:0000313" key="2">
    <source>
        <dbReference type="EMBL" id="PJE67645.1"/>
    </source>
</evidence>
<dbReference type="PANTHER" id="PTHR39165:SF1">
    <property type="entry name" value="DUF456 DOMAIN-CONTAINING PROTEIN"/>
    <property type="match status" value="1"/>
</dbReference>
<feature type="transmembrane region" description="Helical" evidence="1">
    <location>
        <begin position="6"/>
        <end position="39"/>
    </location>
</feature>
<evidence type="ECO:0000313" key="3">
    <source>
        <dbReference type="Proteomes" id="UP000231474"/>
    </source>
</evidence>
<dbReference type="InterPro" id="IPR007403">
    <property type="entry name" value="DUF456"/>
</dbReference>
<protein>
    <recommendedName>
        <fullName evidence="4">DUF456 domain-containing protein</fullName>
    </recommendedName>
</protein>
<dbReference type="PANTHER" id="PTHR39165">
    <property type="entry name" value="IG HYPOTHETICAL 17883"/>
    <property type="match status" value="1"/>
</dbReference>
<reference evidence="3" key="1">
    <citation type="submission" date="2017-09" db="EMBL/GenBank/DDBJ databases">
        <title>Depth-based differentiation of microbial function through sediment-hosted aquifers and enrichment of novel symbionts in the deep terrestrial subsurface.</title>
        <authorList>
            <person name="Probst A.J."/>
            <person name="Ladd B."/>
            <person name="Jarett J.K."/>
            <person name="Geller-Mcgrath D.E."/>
            <person name="Sieber C.M.K."/>
            <person name="Emerson J.B."/>
            <person name="Anantharaman K."/>
            <person name="Thomas B.C."/>
            <person name="Malmstrom R."/>
            <person name="Stieglmeier M."/>
            <person name="Klingl A."/>
            <person name="Woyke T."/>
            <person name="Ryan C.M."/>
            <person name="Banfield J.F."/>
        </authorList>
    </citation>
    <scope>NUCLEOTIDE SEQUENCE [LARGE SCALE GENOMIC DNA]</scope>
</reference>
<dbReference type="Pfam" id="PF04306">
    <property type="entry name" value="DUF456"/>
    <property type="match status" value="1"/>
</dbReference>
<comment type="caution">
    <text evidence="2">The sequence shown here is derived from an EMBL/GenBank/DDBJ whole genome shotgun (WGS) entry which is preliminary data.</text>
</comment>
<evidence type="ECO:0000256" key="1">
    <source>
        <dbReference type="SAM" id="Phobius"/>
    </source>
</evidence>
<organism evidence="2 3">
    <name type="scientific">Candidatus Shapirobacteria bacterium CG10_big_fil_rev_8_21_14_0_10_40_9</name>
    <dbReference type="NCBI Taxonomy" id="1974888"/>
    <lineage>
        <taxon>Bacteria</taxon>
        <taxon>Candidatus Shapironibacteriota</taxon>
    </lineage>
</organism>
<name>A0A2M8L3Z6_9BACT</name>
<accession>A0A2M8L3Z6</accession>
<gene>
    <name evidence="2" type="ORF">COU95_01245</name>
</gene>
<keyword evidence="1" id="KW-0472">Membrane</keyword>
<proteinExistence type="predicted"/>